<dbReference type="GO" id="GO:0006352">
    <property type="term" value="P:DNA-templated transcription initiation"/>
    <property type="evidence" value="ECO:0007669"/>
    <property type="project" value="InterPro"/>
</dbReference>
<evidence type="ECO:0000259" key="1">
    <source>
        <dbReference type="Pfam" id="PF08281"/>
    </source>
</evidence>
<organism evidence="2 3">
    <name type="scientific">Humisphaera borealis</name>
    <dbReference type="NCBI Taxonomy" id="2807512"/>
    <lineage>
        <taxon>Bacteria</taxon>
        <taxon>Pseudomonadati</taxon>
        <taxon>Planctomycetota</taxon>
        <taxon>Phycisphaerae</taxon>
        <taxon>Tepidisphaerales</taxon>
        <taxon>Tepidisphaeraceae</taxon>
        <taxon>Humisphaera</taxon>
    </lineage>
</organism>
<protein>
    <recommendedName>
        <fullName evidence="1">RNA polymerase sigma factor 70 region 4 type 2 domain-containing protein</fullName>
    </recommendedName>
</protein>
<dbReference type="AlphaFoldDB" id="A0A7M2WZZ7"/>
<proteinExistence type="predicted"/>
<evidence type="ECO:0000313" key="2">
    <source>
        <dbReference type="EMBL" id="QOV91068.1"/>
    </source>
</evidence>
<keyword evidence="3" id="KW-1185">Reference proteome</keyword>
<name>A0A7M2WZZ7_9BACT</name>
<evidence type="ECO:0000313" key="3">
    <source>
        <dbReference type="Proteomes" id="UP000593765"/>
    </source>
</evidence>
<dbReference type="SUPFAM" id="SSF88659">
    <property type="entry name" value="Sigma3 and sigma4 domains of RNA polymerase sigma factors"/>
    <property type="match status" value="1"/>
</dbReference>
<reference evidence="2 3" key="1">
    <citation type="submission" date="2020-10" db="EMBL/GenBank/DDBJ databases">
        <title>Wide distribution of Phycisphaera-like planctomycetes from WD2101 soil group in peatlands and genome analysis of the first cultivated representative.</title>
        <authorList>
            <person name="Dedysh S.N."/>
            <person name="Beletsky A.V."/>
            <person name="Ivanova A."/>
            <person name="Kulichevskaya I.S."/>
            <person name="Suzina N.E."/>
            <person name="Philippov D.A."/>
            <person name="Rakitin A.L."/>
            <person name="Mardanov A.V."/>
            <person name="Ravin N.V."/>
        </authorList>
    </citation>
    <scope>NUCLEOTIDE SEQUENCE [LARGE SCALE GENOMIC DNA]</scope>
    <source>
        <strain evidence="2 3">M1803</strain>
    </source>
</reference>
<dbReference type="InterPro" id="IPR013249">
    <property type="entry name" value="RNA_pol_sigma70_r4_t2"/>
</dbReference>
<dbReference type="RefSeq" id="WP_206294185.1">
    <property type="nucleotide sequence ID" value="NZ_CP063458.1"/>
</dbReference>
<accession>A0A7M2WZZ7</accession>
<dbReference type="InterPro" id="IPR036388">
    <property type="entry name" value="WH-like_DNA-bd_sf"/>
</dbReference>
<dbReference type="Pfam" id="PF08281">
    <property type="entry name" value="Sigma70_r4_2"/>
    <property type="match status" value="1"/>
</dbReference>
<dbReference type="GO" id="GO:0003677">
    <property type="term" value="F:DNA binding"/>
    <property type="evidence" value="ECO:0007669"/>
    <property type="project" value="InterPro"/>
</dbReference>
<dbReference type="GO" id="GO:0016987">
    <property type="term" value="F:sigma factor activity"/>
    <property type="evidence" value="ECO:0007669"/>
    <property type="project" value="InterPro"/>
</dbReference>
<dbReference type="Gene3D" id="1.10.10.10">
    <property type="entry name" value="Winged helix-like DNA-binding domain superfamily/Winged helix DNA-binding domain"/>
    <property type="match status" value="1"/>
</dbReference>
<dbReference type="Proteomes" id="UP000593765">
    <property type="component" value="Chromosome"/>
</dbReference>
<feature type="domain" description="RNA polymerase sigma factor 70 region 4 type 2" evidence="1">
    <location>
        <begin position="14"/>
        <end position="56"/>
    </location>
</feature>
<dbReference type="EMBL" id="CP063458">
    <property type="protein sequence ID" value="QOV91068.1"/>
    <property type="molecule type" value="Genomic_DNA"/>
</dbReference>
<sequence length="172" mass="18872">MSTGNLKRAIGQKERLAIRQEQALRLRLDGLSHSEIGERLGIDRSQITRDLQKVMKATAKRTEETAEQLRSIELQRLDLGIASIADKVRAGDPRALDLWLRYSESRRRLLGLDQQQQTTALIGEGAGLVFNIIEAQRPARFVESTATTPGDAIVESFAPALPAPTEGSATNG</sequence>
<dbReference type="KEGG" id="hbs:IPV69_06830"/>
<dbReference type="InterPro" id="IPR013324">
    <property type="entry name" value="RNA_pol_sigma_r3/r4-like"/>
</dbReference>
<gene>
    <name evidence="2" type="ORF">IPV69_06830</name>
</gene>